<keyword evidence="6 7" id="KW-0503">Monooxygenase</keyword>
<keyword evidence="3 7" id="KW-0479">Metal-binding</keyword>
<dbReference type="PROSITE" id="PS00086">
    <property type="entry name" value="CYTOCHROME_P450"/>
    <property type="match status" value="1"/>
</dbReference>
<dbReference type="CDD" id="cd11078">
    <property type="entry name" value="CYP130-like"/>
    <property type="match status" value="1"/>
</dbReference>
<evidence type="ECO:0000313" key="9">
    <source>
        <dbReference type="Proteomes" id="UP000236723"/>
    </source>
</evidence>
<dbReference type="Gene3D" id="1.10.630.10">
    <property type="entry name" value="Cytochrome P450"/>
    <property type="match status" value="1"/>
</dbReference>
<dbReference type="InterPro" id="IPR001128">
    <property type="entry name" value="Cyt_P450"/>
</dbReference>
<evidence type="ECO:0000256" key="2">
    <source>
        <dbReference type="ARBA" id="ARBA00022617"/>
    </source>
</evidence>
<dbReference type="FunFam" id="1.10.630.10:FF:000018">
    <property type="entry name" value="Cytochrome P450 monooxygenase"/>
    <property type="match status" value="1"/>
</dbReference>
<evidence type="ECO:0000256" key="3">
    <source>
        <dbReference type="ARBA" id="ARBA00022723"/>
    </source>
</evidence>
<dbReference type="PANTHER" id="PTHR46696">
    <property type="entry name" value="P450, PUTATIVE (EUROFUNG)-RELATED"/>
    <property type="match status" value="1"/>
</dbReference>
<keyword evidence="9" id="KW-1185">Reference proteome</keyword>
<evidence type="ECO:0000313" key="8">
    <source>
        <dbReference type="EMBL" id="SEF57070.1"/>
    </source>
</evidence>
<keyword evidence="5 7" id="KW-0408">Iron</keyword>
<keyword evidence="4 7" id="KW-0560">Oxidoreductase</keyword>
<dbReference type="InterPro" id="IPR017972">
    <property type="entry name" value="Cyt_P450_CS"/>
</dbReference>
<gene>
    <name evidence="8" type="ORF">SAMN04489712_101459</name>
</gene>
<dbReference type="InterPro" id="IPR002397">
    <property type="entry name" value="Cyt_P450_B"/>
</dbReference>
<sequence length="395" mass="44814">MVEYNPFSRETVHNPFPTYQRLRDEAPVYHNAEVGFWALSRYQDVIAAHLDTDVFSSAHGVTIEGVDQGAPFLIVKDPPEHTLHRKIVARMFTPRRIAQLEPFIRRTAAELLDRVRDADRFDLVQDFSFRLPLDVISELIGIPVAQREPIHELSDRIAARTEDGGTPQDVYEASAELWGILAELVRDRRRNPGDDVITLLMNTQVEDEDGTPRSLGDGELASRFLELAFAGHETVAKLIPNGVIALTWYPDQRRELVADPSLIPNAIEEMLRWDPPSHYQGRWTLREVELHGVTIPADQRVILITGSAVHDERKYPDPELFDIHRDIDRHVSFGFGRHLCLGASLARLETRVAFEELLKRFPDFGIDETGVQRQYSGNVRGLSSLPLLIERSAAV</sequence>
<dbReference type="EMBL" id="FNVO01000001">
    <property type="protein sequence ID" value="SEF57070.1"/>
    <property type="molecule type" value="Genomic_DNA"/>
</dbReference>
<dbReference type="SUPFAM" id="SSF48264">
    <property type="entry name" value="Cytochrome P450"/>
    <property type="match status" value="1"/>
</dbReference>
<organism evidence="8 9">
    <name type="scientific">Thermomonospora echinospora</name>
    <dbReference type="NCBI Taxonomy" id="1992"/>
    <lineage>
        <taxon>Bacteria</taxon>
        <taxon>Bacillati</taxon>
        <taxon>Actinomycetota</taxon>
        <taxon>Actinomycetes</taxon>
        <taxon>Streptosporangiales</taxon>
        <taxon>Thermomonosporaceae</taxon>
        <taxon>Thermomonospora</taxon>
    </lineage>
</organism>
<evidence type="ECO:0000256" key="7">
    <source>
        <dbReference type="RuleBase" id="RU000461"/>
    </source>
</evidence>
<evidence type="ECO:0000256" key="4">
    <source>
        <dbReference type="ARBA" id="ARBA00023002"/>
    </source>
</evidence>
<dbReference type="Proteomes" id="UP000236723">
    <property type="component" value="Unassembled WGS sequence"/>
</dbReference>
<comment type="similarity">
    <text evidence="1 7">Belongs to the cytochrome P450 family.</text>
</comment>
<dbReference type="GO" id="GO:0020037">
    <property type="term" value="F:heme binding"/>
    <property type="evidence" value="ECO:0007669"/>
    <property type="project" value="InterPro"/>
</dbReference>
<evidence type="ECO:0000256" key="1">
    <source>
        <dbReference type="ARBA" id="ARBA00010617"/>
    </source>
</evidence>
<dbReference type="PANTHER" id="PTHR46696:SF4">
    <property type="entry name" value="BIOTIN BIOSYNTHESIS CYTOCHROME P450"/>
    <property type="match status" value="1"/>
</dbReference>
<dbReference type="GO" id="GO:0036199">
    <property type="term" value="F:cholest-4-en-3-one 26-monooxygenase activity"/>
    <property type="evidence" value="ECO:0007669"/>
    <property type="project" value="TreeGrafter"/>
</dbReference>
<dbReference type="PRINTS" id="PR00359">
    <property type="entry name" value="BP450"/>
</dbReference>
<evidence type="ECO:0000256" key="6">
    <source>
        <dbReference type="ARBA" id="ARBA00023033"/>
    </source>
</evidence>
<keyword evidence="2 7" id="KW-0349">Heme</keyword>
<dbReference type="InterPro" id="IPR036396">
    <property type="entry name" value="Cyt_P450_sf"/>
</dbReference>
<dbReference type="OrthoDB" id="502624at2"/>
<evidence type="ECO:0000256" key="5">
    <source>
        <dbReference type="ARBA" id="ARBA00023004"/>
    </source>
</evidence>
<reference evidence="9" key="1">
    <citation type="submission" date="2016-10" db="EMBL/GenBank/DDBJ databases">
        <authorList>
            <person name="Varghese N."/>
            <person name="Submissions S."/>
        </authorList>
    </citation>
    <scope>NUCLEOTIDE SEQUENCE [LARGE SCALE GENOMIC DNA]</scope>
    <source>
        <strain evidence="9">DSM 43163</strain>
    </source>
</reference>
<dbReference type="RefSeq" id="WP_103935892.1">
    <property type="nucleotide sequence ID" value="NZ_FNVO01000001.1"/>
</dbReference>
<dbReference type="AlphaFoldDB" id="A0A1H5T2Q5"/>
<proteinExistence type="inferred from homology"/>
<dbReference type="GO" id="GO:0008395">
    <property type="term" value="F:steroid hydroxylase activity"/>
    <property type="evidence" value="ECO:0007669"/>
    <property type="project" value="TreeGrafter"/>
</dbReference>
<dbReference type="Pfam" id="PF00067">
    <property type="entry name" value="p450"/>
    <property type="match status" value="1"/>
</dbReference>
<name>A0A1H5T2Q5_9ACTN</name>
<dbReference type="GO" id="GO:0006707">
    <property type="term" value="P:cholesterol catabolic process"/>
    <property type="evidence" value="ECO:0007669"/>
    <property type="project" value="TreeGrafter"/>
</dbReference>
<accession>A0A1H5T2Q5</accession>
<dbReference type="GO" id="GO:0005506">
    <property type="term" value="F:iron ion binding"/>
    <property type="evidence" value="ECO:0007669"/>
    <property type="project" value="InterPro"/>
</dbReference>
<protein>
    <submittedName>
        <fullName evidence="8">Cytochrome P450</fullName>
    </submittedName>
</protein>